<reference evidence="3" key="1">
    <citation type="submission" date="2017-02" db="EMBL/GenBank/DDBJ databases">
        <authorList>
            <person name="Varghese N."/>
            <person name="Submissions S."/>
        </authorList>
    </citation>
    <scope>NUCLEOTIDE SEQUENCE [LARGE SCALE GENOMIC DNA]</scope>
    <source>
        <strain evidence="3">DSM 3072</strain>
    </source>
</reference>
<name>A0A1T4V9U7_9GAMM</name>
<dbReference type="PANTHER" id="PTHR34387">
    <property type="entry name" value="SLR1258 PROTEIN"/>
    <property type="match status" value="1"/>
</dbReference>
<feature type="signal peptide" evidence="1">
    <location>
        <begin position="1"/>
        <end position="22"/>
    </location>
</feature>
<evidence type="ECO:0000313" key="2">
    <source>
        <dbReference type="EMBL" id="SKA61301.1"/>
    </source>
</evidence>
<dbReference type="GO" id="GO:0016301">
    <property type="term" value="F:kinase activity"/>
    <property type="evidence" value="ECO:0007669"/>
    <property type="project" value="UniProtKB-KW"/>
</dbReference>
<evidence type="ECO:0000313" key="3">
    <source>
        <dbReference type="Proteomes" id="UP000242432"/>
    </source>
</evidence>
<keyword evidence="2" id="KW-0808">Transferase</keyword>
<proteinExistence type="predicted"/>
<feature type="chain" id="PRO_5010540729" evidence="1">
    <location>
        <begin position="23"/>
        <end position="240"/>
    </location>
</feature>
<dbReference type="Pfam" id="PF04402">
    <property type="entry name" value="SIMPL"/>
    <property type="match status" value="1"/>
</dbReference>
<dbReference type="Gene3D" id="3.30.110.170">
    <property type="entry name" value="Protein of unknown function (DUF541), domain 1"/>
    <property type="match status" value="1"/>
</dbReference>
<dbReference type="STRING" id="83771.SAMN02910357_00836"/>
<dbReference type="RefSeq" id="WP_031491882.1">
    <property type="nucleotide sequence ID" value="NZ_FUXX01000014.1"/>
</dbReference>
<accession>A0A1T4V9U7</accession>
<keyword evidence="1" id="KW-0732">Signal</keyword>
<protein>
    <submittedName>
        <fullName evidence="2">Uncharacterized conserved protein YggE, contains kinase-interacting SIMPL domain</fullName>
    </submittedName>
</protein>
<sequence length="240" mass="26318">MKKAFLYLAAPMMILGSASVFAESCTDSGVIEVVGHGKVDVMPDTAVLSYSAKDENKDPVKARNNVEKKITSLYDKALSFGVKKEQIISGSITLYPKYHYTDKSKRVFDGYFCSRDIVFKIDDFSLIEKITTAAVESGVSDINGFGYEVKDTTAVKREADAKAIADARDQAKRLAEGFGVKIKKACSLKFEGNNSNVYYVRNRAAVSLMAAKAEAAEPATEYMPEKQSVDSNVYATFSIE</sequence>
<gene>
    <name evidence="2" type="ORF">SAMN02745213_01060</name>
</gene>
<dbReference type="PANTHER" id="PTHR34387:SF2">
    <property type="entry name" value="SLR1258 PROTEIN"/>
    <property type="match status" value="1"/>
</dbReference>
<dbReference type="InterPro" id="IPR007497">
    <property type="entry name" value="SIMPL/DUF541"/>
</dbReference>
<keyword evidence="3" id="KW-1185">Reference proteome</keyword>
<dbReference type="GO" id="GO:0006974">
    <property type="term" value="P:DNA damage response"/>
    <property type="evidence" value="ECO:0007669"/>
    <property type="project" value="TreeGrafter"/>
</dbReference>
<dbReference type="AlphaFoldDB" id="A0A1T4V9U7"/>
<dbReference type="InterPro" id="IPR052022">
    <property type="entry name" value="26kDa_periplasmic_antigen"/>
</dbReference>
<keyword evidence="2" id="KW-0418">Kinase</keyword>
<dbReference type="Gene3D" id="3.30.70.2970">
    <property type="entry name" value="Protein of unknown function (DUF541), domain 2"/>
    <property type="match status" value="1"/>
</dbReference>
<evidence type="ECO:0000256" key="1">
    <source>
        <dbReference type="SAM" id="SignalP"/>
    </source>
</evidence>
<dbReference type="EMBL" id="FUXX01000014">
    <property type="protein sequence ID" value="SKA61301.1"/>
    <property type="molecule type" value="Genomic_DNA"/>
</dbReference>
<dbReference type="Proteomes" id="UP000242432">
    <property type="component" value="Unassembled WGS sequence"/>
</dbReference>
<organism evidence="2 3">
    <name type="scientific">Succinivibrio dextrinosolvens DSM 3072</name>
    <dbReference type="NCBI Taxonomy" id="1123324"/>
    <lineage>
        <taxon>Bacteria</taxon>
        <taxon>Pseudomonadati</taxon>
        <taxon>Pseudomonadota</taxon>
        <taxon>Gammaproteobacteria</taxon>
        <taxon>Aeromonadales</taxon>
        <taxon>Succinivibrionaceae</taxon>
        <taxon>Succinivibrio</taxon>
    </lineage>
</organism>